<dbReference type="PANTHER" id="PTHR42951">
    <property type="entry name" value="METALLO-BETA-LACTAMASE DOMAIN-CONTAINING"/>
    <property type="match status" value="1"/>
</dbReference>
<comment type="caution">
    <text evidence="2">The sequence shown here is derived from an EMBL/GenBank/DDBJ whole genome shotgun (WGS) entry which is preliminary data.</text>
</comment>
<evidence type="ECO:0000313" key="2">
    <source>
        <dbReference type="EMBL" id="KAF7725049.1"/>
    </source>
</evidence>
<dbReference type="Proteomes" id="UP000605846">
    <property type="component" value="Unassembled WGS sequence"/>
</dbReference>
<dbReference type="Gene3D" id="3.60.15.10">
    <property type="entry name" value="Ribonuclease Z/Hydroxyacylglutathione hydrolase-like"/>
    <property type="match status" value="1"/>
</dbReference>
<dbReference type="InterPro" id="IPR036866">
    <property type="entry name" value="RibonucZ/Hydroxyglut_hydro"/>
</dbReference>
<dbReference type="CDD" id="cd07739">
    <property type="entry name" value="metallo-hydrolase-like_MBL-fold"/>
    <property type="match status" value="1"/>
</dbReference>
<name>A0A8H7BJ45_9FUNG</name>
<feature type="domain" description="Metallo-beta-lactamase" evidence="1">
    <location>
        <begin position="32"/>
        <end position="226"/>
    </location>
</feature>
<protein>
    <submittedName>
        <fullName evidence="2">Hydroxyacylglutathione hydrolase</fullName>
    </submittedName>
</protein>
<accession>A0A8H7BJ45</accession>
<dbReference type="AlphaFoldDB" id="A0A8H7BJ45"/>
<evidence type="ECO:0000259" key="1">
    <source>
        <dbReference type="SMART" id="SM00849"/>
    </source>
</evidence>
<organism evidence="2 3">
    <name type="scientific">Apophysomyces ossiformis</name>
    <dbReference type="NCBI Taxonomy" id="679940"/>
    <lineage>
        <taxon>Eukaryota</taxon>
        <taxon>Fungi</taxon>
        <taxon>Fungi incertae sedis</taxon>
        <taxon>Mucoromycota</taxon>
        <taxon>Mucoromycotina</taxon>
        <taxon>Mucoromycetes</taxon>
        <taxon>Mucorales</taxon>
        <taxon>Mucorineae</taxon>
        <taxon>Mucoraceae</taxon>
        <taxon>Apophysomyces</taxon>
    </lineage>
</organism>
<dbReference type="InterPro" id="IPR001279">
    <property type="entry name" value="Metallo-B-lactamas"/>
</dbReference>
<gene>
    <name evidence="2" type="primary">GLOB4</name>
    <name evidence="2" type="ORF">EC973_000456</name>
</gene>
<dbReference type="SMART" id="SM00849">
    <property type="entry name" value="Lactamase_B"/>
    <property type="match status" value="1"/>
</dbReference>
<dbReference type="Pfam" id="PF00753">
    <property type="entry name" value="Lactamase_B"/>
    <property type="match status" value="1"/>
</dbReference>
<sequence length="287" mass="32340">MGSTLQFQVLVTKRNSATRGVPPGKEDVLWVGSSSTLIHNGKESVLVDTFLGKNDNETLLDWVIKSGYDLKYIYITHGHGDHWFGVHRLLEKFPQAQVLATKATIKCMKENSNQEWLDRWHTLFPGQVARRAEDLFDPDRAIIINESNYKFQLGGHDFVAHEAGYTDTHSTTYLHIPSIDLVVSGDIVYNQVFPYLTATTEETRKEWVQALDSIAALKPKYVVAGHTIPDGGYDTKYIEETKKLLLDFDRFIPQSDSALDLYNKVSVLHSDRVNPGSLWGGCNAAKK</sequence>
<dbReference type="OrthoDB" id="536211at2759"/>
<dbReference type="EMBL" id="JABAYA010000105">
    <property type="protein sequence ID" value="KAF7725049.1"/>
    <property type="molecule type" value="Genomic_DNA"/>
</dbReference>
<keyword evidence="3" id="KW-1185">Reference proteome</keyword>
<reference evidence="2" key="1">
    <citation type="submission" date="2020-01" db="EMBL/GenBank/DDBJ databases">
        <title>Genome Sequencing of Three Apophysomyces-Like Fungal Strains Confirms a Novel Fungal Genus in the Mucoromycota with divergent Burkholderia-like Endosymbiotic Bacteria.</title>
        <authorList>
            <person name="Stajich J.E."/>
            <person name="Macias A.M."/>
            <person name="Carter-House D."/>
            <person name="Lovett B."/>
            <person name="Kasson L.R."/>
            <person name="Berry K."/>
            <person name="Grigoriev I."/>
            <person name="Chang Y."/>
            <person name="Spatafora J."/>
            <person name="Kasson M.T."/>
        </authorList>
    </citation>
    <scope>NUCLEOTIDE SEQUENCE</scope>
    <source>
        <strain evidence="2">NRRL A-21654</strain>
    </source>
</reference>
<dbReference type="GO" id="GO:0016787">
    <property type="term" value="F:hydrolase activity"/>
    <property type="evidence" value="ECO:0007669"/>
    <property type="project" value="UniProtKB-KW"/>
</dbReference>
<dbReference type="PANTHER" id="PTHR42951:SF14">
    <property type="entry name" value="METALLO-BETA-LACTAMASE SUPERFAMILY PROTEIN"/>
    <property type="match status" value="1"/>
</dbReference>
<proteinExistence type="predicted"/>
<evidence type="ECO:0000313" key="3">
    <source>
        <dbReference type="Proteomes" id="UP000605846"/>
    </source>
</evidence>
<dbReference type="InterPro" id="IPR050855">
    <property type="entry name" value="NDM-1-like"/>
</dbReference>
<dbReference type="SUPFAM" id="SSF56281">
    <property type="entry name" value="Metallo-hydrolase/oxidoreductase"/>
    <property type="match status" value="1"/>
</dbReference>
<keyword evidence="2" id="KW-0378">Hydrolase</keyword>